<dbReference type="RefSeq" id="WP_218931963.1">
    <property type="nucleotide sequence ID" value="NZ_CP036263.1"/>
</dbReference>
<keyword evidence="1" id="KW-1133">Transmembrane helix</keyword>
<name>A0A517MXJ5_9BACT</name>
<keyword evidence="1" id="KW-0812">Transmembrane</keyword>
<sequence>MSSTDPNRLVSESEIQNALRIHRPDGTEFKIAVHQRLEDLCEEAITKRDPRLQQKSLDWLSTAAAFIPFPLLAKGAGGVLGKGVGANGPWAAKFIGWLASGPLILFLSAGGFVLGFQRIRSAQRRSSTAEPSDPATLRHSMSVWWNAYGAIHIAICVAATVLMWLGYTIPLLIVFIFYGAAIVVLVTKLGKEGFIDRATLAAGIASALMLFGQLVSVIAQLSRGTFLLDQSLASAIMCLGACIIALCGVLVVRHPLQRITAVFSAIPLLLLAALYGSSTLFPITPRDVQEYVESTEVDRFGSATWQQWAIAAGWLRDTKQPFDPTRPLELFEKELIGKQNPYVMTSAFRGGLVDLAAAKKLVPHEKPRESLVHPRLRGTRLLSIKQKAAEVLALEQLGHLTLEDRVVLADRLITTINHAVEDDHGNLVDVLIATQLLSAIGHLDATFQVRKSVRGMIVKFQRLDRQKLSLRAGGFSRYRTTDFGDEFATAVAVELMQTYGVPDEVDALALRSFLRPKATDWLNRHGAILRVVAFWRFDSLPDTPRLTLWDYLQCEHVIGMAFLAVLLSFTAVLGFQSQQTLAGASEVELKGM</sequence>
<evidence type="ECO:0000313" key="2">
    <source>
        <dbReference type="EMBL" id="QDS99600.1"/>
    </source>
</evidence>
<organism evidence="2 3">
    <name type="scientific">Adhaeretor mobilis</name>
    <dbReference type="NCBI Taxonomy" id="1930276"/>
    <lineage>
        <taxon>Bacteria</taxon>
        <taxon>Pseudomonadati</taxon>
        <taxon>Planctomycetota</taxon>
        <taxon>Planctomycetia</taxon>
        <taxon>Pirellulales</taxon>
        <taxon>Lacipirellulaceae</taxon>
        <taxon>Adhaeretor</taxon>
    </lineage>
</organism>
<protein>
    <submittedName>
        <fullName evidence="2">Uncharacterized protein</fullName>
    </submittedName>
</protein>
<feature type="transmembrane region" description="Helical" evidence="1">
    <location>
        <begin position="143"/>
        <end position="163"/>
    </location>
</feature>
<gene>
    <name evidence="2" type="ORF">HG15A2_29260</name>
</gene>
<dbReference type="KEGG" id="amob:HG15A2_29260"/>
<evidence type="ECO:0000313" key="3">
    <source>
        <dbReference type="Proteomes" id="UP000319852"/>
    </source>
</evidence>
<feature type="transmembrane region" description="Helical" evidence="1">
    <location>
        <begin position="94"/>
        <end position="116"/>
    </location>
</feature>
<keyword evidence="1" id="KW-0472">Membrane</keyword>
<feature type="transmembrane region" description="Helical" evidence="1">
    <location>
        <begin position="259"/>
        <end position="276"/>
    </location>
</feature>
<dbReference type="Proteomes" id="UP000319852">
    <property type="component" value="Chromosome"/>
</dbReference>
<feature type="transmembrane region" description="Helical" evidence="1">
    <location>
        <begin position="169"/>
        <end position="186"/>
    </location>
</feature>
<reference evidence="2 3" key="1">
    <citation type="submission" date="2019-02" db="EMBL/GenBank/DDBJ databases">
        <title>Deep-cultivation of Planctomycetes and their phenomic and genomic characterization uncovers novel biology.</title>
        <authorList>
            <person name="Wiegand S."/>
            <person name="Jogler M."/>
            <person name="Boedeker C."/>
            <person name="Pinto D."/>
            <person name="Vollmers J."/>
            <person name="Rivas-Marin E."/>
            <person name="Kohn T."/>
            <person name="Peeters S.H."/>
            <person name="Heuer A."/>
            <person name="Rast P."/>
            <person name="Oberbeckmann S."/>
            <person name="Bunk B."/>
            <person name="Jeske O."/>
            <person name="Meyerdierks A."/>
            <person name="Storesund J.E."/>
            <person name="Kallscheuer N."/>
            <person name="Luecker S."/>
            <person name="Lage O.M."/>
            <person name="Pohl T."/>
            <person name="Merkel B.J."/>
            <person name="Hornburger P."/>
            <person name="Mueller R.-W."/>
            <person name="Bruemmer F."/>
            <person name="Labrenz M."/>
            <person name="Spormann A.M."/>
            <person name="Op den Camp H."/>
            <person name="Overmann J."/>
            <person name="Amann R."/>
            <person name="Jetten M.S.M."/>
            <person name="Mascher T."/>
            <person name="Medema M.H."/>
            <person name="Devos D.P."/>
            <person name="Kaster A.-K."/>
            <person name="Ovreas L."/>
            <person name="Rohde M."/>
            <person name="Galperin M.Y."/>
            <person name="Jogler C."/>
        </authorList>
    </citation>
    <scope>NUCLEOTIDE SEQUENCE [LARGE SCALE GENOMIC DNA]</scope>
    <source>
        <strain evidence="2 3">HG15A2</strain>
    </source>
</reference>
<feature type="transmembrane region" description="Helical" evidence="1">
    <location>
        <begin position="198"/>
        <end position="219"/>
    </location>
</feature>
<proteinExistence type="predicted"/>
<dbReference type="EMBL" id="CP036263">
    <property type="protein sequence ID" value="QDS99600.1"/>
    <property type="molecule type" value="Genomic_DNA"/>
</dbReference>
<keyword evidence="3" id="KW-1185">Reference proteome</keyword>
<accession>A0A517MXJ5</accession>
<feature type="transmembrane region" description="Helical" evidence="1">
    <location>
        <begin position="231"/>
        <end position="252"/>
    </location>
</feature>
<feature type="transmembrane region" description="Helical" evidence="1">
    <location>
        <begin position="57"/>
        <end position="74"/>
    </location>
</feature>
<dbReference type="AlphaFoldDB" id="A0A517MXJ5"/>
<evidence type="ECO:0000256" key="1">
    <source>
        <dbReference type="SAM" id="Phobius"/>
    </source>
</evidence>